<dbReference type="Pfam" id="PF02133">
    <property type="entry name" value="Transp_cyt_pur"/>
    <property type="match status" value="1"/>
</dbReference>
<evidence type="ECO:0000256" key="9">
    <source>
        <dbReference type="SAM" id="Phobius"/>
    </source>
</evidence>
<feature type="transmembrane region" description="Helical" evidence="9">
    <location>
        <begin position="157"/>
        <end position="178"/>
    </location>
</feature>
<feature type="region of interest" description="Disordered" evidence="8">
    <location>
        <begin position="28"/>
        <end position="53"/>
    </location>
</feature>
<dbReference type="OrthoDB" id="2116389at2759"/>
<feature type="transmembrane region" description="Helical" evidence="9">
    <location>
        <begin position="121"/>
        <end position="145"/>
    </location>
</feature>
<feature type="transmembrane region" description="Helical" evidence="9">
    <location>
        <begin position="513"/>
        <end position="532"/>
    </location>
</feature>
<dbReference type="FunFam" id="1.10.4160.10:FF:000002">
    <property type="entry name" value="Purine-cytosine permease fcyB"/>
    <property type="match status" value="1"/>
</dbReference>
<dbReference type="Proteomes" id="UP000663891">
    <property type="component" value="Unassembled WGS sequence"/>
</dbReference>
<dbReference type="PIRSF" id="PIRSF002744">
    <property type="entry name" value="Pur-cyt_permease"/>
    <property type="match status" value="1"/>
</dbReference>
<feature type="transmembrane region" description="Helical" evidence="9">
    <location>
        <begin position="470"/>
        <end position="493"/>
    </location>
</feature>
<dbReference type="AlphaFoldDB" id="A0A815B435"/>
<comment type="similarity">
    <text evidence="2">Belongs to the purine-cytosine permease (2.A.39) family.</text>
</comment>
<evidence type="ECO:0000256" key="3">
    <source>
        <dbReference type="ARBA" id="ARBA00022448"/>
    </source>
</evidence>
<keyword evidence="3" id="KW-0813">Transport</keyword>
<evidence type="ECO:0000256" key="5">
    <source>
        <dbReference type="ARBA" id="ARBA00022692"/>
    </source>
</evidence>
<dbReference type="GO" id="GO:0022857">
    <property type="term" value="F:transmembrane transporter activity"/>
    <property type="evidence" value="ECO:0007669"/>
    <property type="project" value="InterPro"/>
</dbReference>
<evidence type="ECO:0000256" key="2">
    <source>
        <dbReference type="ARBA" id="ARBA00008974"/>
    </source>
</evidence>
<dbReference type="InterPro" id="IPR001248">
    <property type="entry name" value="Pur-cyt_permease"/>
</dbReference>
<evidence type="ECO:0000313" key="11">
    <source>
        <dbReference type="Proteomes" id="UP000663891"/>
    </source>
</evidence>
<reference evidence="10" key="1">
    <citation type="submission" date="2021-02" db="EMBL/GenBank/DDBJ databases">
        <authorList>
            <person name="Nowell W R."/>
        </authorList>
    </citation>
    <scope>NUCLEOTIDE SEQUENCE</scope>
</reference>
<accession>A0A815B435</accession>
<feature type="transmembrane region" description="Helical" evidence="9">
    <location>
        <begin position="90"/>
        <end position="109"/>
    </location>
</feature>
<feature type="transmembrane region" description="Helical" evidence="9">
    <location>
        <begin position="431"/>
        <end position="449"/>
    </location>
</feature>
<evidence type="ECO:0000256" key="8">
    <source>
        <dbReference type="SAM" id="MobiDB-lite"/>
    </source>
</evidence>
<comment type="caution">
    <text evidence="10">The sequence shown here is derived from an EMBL/GenBank/DDBJ whole genome shotgun (WGS) entry which is preliminary data.</text>
</comment>
<organism evidence="10 11">
    <name type="scientific">Adineta steineri</name>
    <dbReference type="NCBI Taxonomy" id="433720"/>
    <lineage>
        <taxon>Eukaryota</taxon>
        <taxon>Metazoa</taxon>
        <taxon>Spiralia</taxon>
        <taxon>Gnathifera</taxon>
        <taxon>Rotifera</taxon>
        <taxon>Eurotatoria</taxon>
        <taxon>Bdelloidea</taxon>
        <taxon>Adinetida</taxon>
        <taxon>Adinetidae</taxon>
        <taxon>Adineta</taxon>
    </lineage>
</organism>
<dbReference type="GO" id="GO:0005886">
    <property type="term" value="C:plasma membrane"/>
    <property type="evidence" value="ECO:0007669"/>
    <property type="project" value="TreeGrafter"/>
</dbReference>
<dbReference type="EMBL" id="CAJNON010000442">
    <property type="protein sequence ID" value="CAF1264676.1"/>
    <property type="molecule type" value="Genomic_DNA"/>
</dbReference>
<dbReference type="Gene3D" id="1.10.4160.10">
    <property type="entry name" value="Hydantoin permease"/>
    <property type="match status" value="1"/>
</dbReference>
<dbReference type="PANTHER" id="PTHR31806:SF1">
    <property type="entry name" value="PURINE-CYTOSINE PERMEASE FCY2-RELATED"/>
    <property type="match status" value="1"/>
</dbReference>
<gene>
    <name evidence="10" type="ORF">VCS650_LOCUS29072</name>
</gene>
<protein>
    <submittedName>
        <fullName evidence="10">Uncharacterized protein</fullName>
    </submittedName>
</protein>
<sequence>MPSGHRTATISSIVPLTSDEHEVELHSIRRNSDNQSINSNTGSSHGKSNSNDKSRWKKFLKKFDFLNVEKRGIQRVLPEDRNDSTIINTAMIWVSSNMIIPCFAIGTLGPAVFKLGLYESFVAIIIFNIIGIIPTAAIACFGPASGLRTMVFSRYSWGFYGASVIAALNVISALGWAAVNSITGAQTLRVVFNDKLPIAVGIIIIAILSMIVSFVGYRWIHIYERYSWIPVFIAYCIVAGVSGKYISHSQTETLNATISNEIHHWDISSILSFGSVCFGNAVSWCSFAADYTTYFPENTSQMKVFVFTYLGNFLTLIPLGLLGAAVYTGTYTNPSWSDAYEKNSVGGLLGASISSVGGFGKFLLVLFSLSTVACNIPNIYSLSLSSQVVAPIFKHIPRFVYTVIGTVIYIILAIVAASSFNSALTSFTDVISYWFSIFIIIVFEEHLIFRRCSYKNYDFDIYDNRKVLPISIAAITSGLIGLAGIILGMSQTWFEGPISKAIAGNSGQHHPDVGFECAIIFTAVTFPLLRLLELHFIKR</sequence>
<evidence type="ECO:0000256" key="6">
    <source>
        <dbReference type="ARBA" id="ARBA00022989"/>
    </source>
</evidence>
<evidence type="ECO:0000313" key="10">
    <source>
        <dbReference type="EMBL" id="CAF1264676.1"/>
    </source>
</evidence>
<dbReference type="PANTHER" id="PTHR31806">
    <property type="entry name" value="PURINE-CYTOSINE PERMEASE FCY2-RELATED"/>
    <property type="match status" value="1"/>
</dbReference>
<keyword evidence="7 9" id="KW-0472">Membrane</keyword>
<feature type="transmembrane region" description="Helical" evidence="9">
    <location>
        <begin position="227"/>
        <end position="247"/>
    </location>
</feature>
<feature type="transmembrane region" description="Helical" evidence="9">
    <location>
        <begin position="399"/>
        <end position="419"/>
    </location>
</feature>
<keyword evidence="5 9" id="KW-0812">Transmembrane</keyword>
<dbReference type="GO" id="GO:0015851">
    <property type="term" value="P:nucleobase transport"/>
    <property type="evidence" value="ECO:0007669"/>
    <property type="project" value="UniProtKB-ARBA"/>
</dbReference>
<feature type="transmembrane region" description="Helical" evidence="9">
    <location>
        <begin position="267"/>
        <end position="292"/>
    </location>
</feature>
<comment type="subcellular location">
    <subcellularLocation>
        <location evidence="1">Membrane</location>
        <topology evidence="1">Multi-pass membrane protein</topology>
    </subcellularLocation>
</comment>
<proteinExistence type="inferred from homology"/>
<evidence type="ECO:0000256" key="1">
    <source>
        <dbReference type="ARBA" id="ARBA00004141"/>
    </source>
</evidence>
<name>A0A815B435_9BILA</name>
<feature type="transmembrane region" description="Helical" evidence="9">
    <location>
        <begin position="198"/>
        <end position="220"/>
    </location>
</feature>
<keyword evidence="4" id="KW-0597">Phosphoprotein</keyword>
<feature type="transmembrane region" description="Helical" evidence="9">
    <location>
        <begin position="304"/>
        <end position="328"/>
    </location>
</feature>
<evidence type="ECO:0000256" key="4">
    <source>
        <dbReference type="ARBA" id="ARBA00022553"/>
    </source>
</evidence>
<keyword evidence="6 9" id="KW-1133">Transmembrane helix</keyword>
<evidence type="ECO:0000256" key="7">
    <source>
        <dbReference type="ARBA" id="ARBA00023136"/>
    </source>
</evidence>
<feature type="transmembrane region" description="Helical" evidence="9">
    <location>
        <begin position="348"/>
        <end position="378"/>
    </location>
</feature>
<dbReference type="InterPro" id="IPR026030">
    <property type="entry name" value="Pur-cyt_permease_Fcy2/21/22"/>
</dbReference>
<feature type="compositionally biased region" description="Polar residues" evidence="8">
    <location>
        <begin position="33"/>
        <end position="51"/>
    </location>
</feature>